<organism evidence="2">
    <name type="scientific">Candidatus Kentrum eta</name>
    <dbReference type="NCBI Taxonomy" id="2126337"/>
    <lineage>
        <taxon>Bacteria</taxon>
        <taxon>Pseudomonadati</taxon>
        <taxon>Pseudomonadota</taxon>
        <taxon>Gammaproteobacteria</taxon>
        <taxon>Candidatus Kentrum</taxon>
    </lineage>
</organism>
<keyword evidence="1" id="KW-1133">Transmembrane helix</keyword>
<evidence type="ECO:0000256" key="1">
    <source>
        <dbReference type="SAM" id="Phobius"/>
    </source>
</evidence>
<keyword evidence="1" id="KW-0472">Membrane</keyword>
<protein>
    <submittedName>
        <fullName evidence="2">Uncharacterized protein</fullName>
    </submittedName>
</protein>
<accession>A0A450VT93</accession>
<sequence>MSSDRSSFYINLIKKGSSDFYLIGSFPLFSSFYGECPNFFGYRKSYFDAQQRS</sequence>
<feature type="transmembrane region" description="Helical" evidence="1">
    <location>
        <begin position="20"/>
        <end position="42"/>
    </location>
</feature>
<proteinExistence type="predicted"/>
<name>A0A450VT93_9GAMM</name>
<evidence type="ECO:0000313" key="2">
    <source>
        <dbReference type="EMBL" id="VFK08005.1"/>
    </source>
</evidence>
<dbReference type="EMBL" id="CAADFI010000840">
    <property type="protein sequence ID" value="VFK08005.1"/>
    <property type="molecule type" value="Genomic_DNA"/>
</dbReference>
<reference evidence="2" key="1">
    <citation type="submission" date="2019-02" db="EMBL/GenBank/DDBJ databases">
        <authorList>
            <person name="Gruber-Vodicka R. H."/>
            <person name="Seah K. B. B."/>
        </authorList>
    </citation>
    <scope>NUCLEOTIDE SEQUENCE</scope>
    <source>
        <strain evidence="2">BECK_SA2B20</strain>
    </source>
</reference>
<dbReference type="AlphaFoldDB" id="A0A450VT93"/>
<keyword evidence="1" id="KW-0812">Transmembrane</keyword>
<gene>
    <name evidence="2" type="ORF">BECKH772B_GA0070898_108402</name>
</gene>